<reference evidence="1 2" key="1">
    <citation type="submission" date="2024-06" db="EMBL/GenBank/DDBJ databases">
        <authorList>
            <person name="Steensen K."/>
            <person name="Seneca J."/>
            <person name="Bartlau N."/>
            <person name="Yu A.X."/>
            <person name="Polz M.F."/>
        </authorList>
    </citation>
    <scope>NUCLEOTIDE SEQUENCE [LARGE SCALE GENOMIC DNA]</scope>
    <source>
        <strain evidence="1 2">1F146</strain>
    </source>
</reference>
<proteinExistence type="predicted"/>
<dbReference type="RefSeq" id="WP_371719622.1">
    <property type="nucleotide sequence ID" value="NZ_JBGOOF010000027.1"/>
</dbReference>
<dbReference type="Proteomes" id="UP001569151">
    <property type="component" value="Unassembled WGS sequence"/>
</dbReference>
<comment type="caution">
    <text evidence="1">The sequence shown here is derived from an EMBL/GenBank/DDBJ whole genome shotgun (WGS) entry which is preliminary data.</text>
</comment>
<dbReference type="EMBL" id="JBGOOS010000027">
    <property type="protein sequence ID" value="MEZ8210419.1"/>
    <property type="molecule type" value="Genomic_DNA"/>
</dbReference>
<evidence type="ECO:0000313" key="2">
    <source>
        <dbReference type="Proteomes" id="UP001569151"/>
    </source>
</evidence>
<sequence>MSLLSIAALALKVGPAAIRGISSLFGGNETADKVADAVQQVDAVLGMSKEQKELAVTRKLQALPPEALVDLERIKLEMEKEVTRRMELDLSDKQAEHRETQTTIRAGDVAEDEYVRRTRPWGCRVSLYAAIVYIFVFEGLEAFNKGTGANWEIAAGLMMPFLTYLGWRSADKRGMTKGTGTMMGDALALVKKGPLDRSGKPIPPRPEHY</sequence>
<name>A0ABV4MLG4_9VIBR</name>
<evidence type="ECO:0008006" key="3">
    <source>
        <dbReference type="Google" id="ProtNLM"/>
    </source>
</evidence>
<protein>
    <recommendedName>
        <fullName evidence="3">Coil containing protein</fullName>
    </recommendedName>
</protein>
<gene>
    <name evidence="1" type="ORF">ACED39_16715</name>
</gene>
<accession>A0ABV4MLG4</accession>
<organism evidence="1 2">
    <name type="scientific">Vibrio bivalvicida</name>
    <dbReference type="NCBI Taxonomy" id="1276888"/>
    <lineage>
        <taxon>Bacteria</taxon>
        <taxon>Pseudomonadati</taxon>
        <taxon>Pseudomonadota</taxon>
        <taxon>Gammaproteobacteria</taxon>
        <taxon>Vibrionales</taxon>
        <taxon>Vibrionaceae</taxon>
        <taxon>Vibrio</taxon>
        <taxon>Vibrio oreintalis group</taxon>
    </lineage>
</organism>
<evidence type="ECO:0000313" key="1">
    <source>
        <dbReference type="EMBL" id="MEZ8210419.1"/>
    </source>
</evidence>
<keyword evidence="2" id="KW-1185">Reference proteome</keyword>